<organism evidence="1 2">
    <name type="scientific">Smallanthus sonchifolius</name>
    <dbReference type="NCBI Taxonomy" id="185202"/>
    <lineage>
        <taxon>Eukaryota</taxon>
        <taxon>Viridiplantae</taxon>
        <taxon>Streptophyta</taxon>
        <taxon>Embryophyta</taxon>
        <taxon>Tracheophyta</taxon>
        <taxon>Spermatophyta</taxon>
        <taxon>Magnoliopsida</taxon>
        <taxon>eudicotyledons</taxon>
        <taxon>Gunneridae</taxon>
        <taxon>Pentapetalae</taxon>
        <taxon>asterids</taxon>
        <taxon>campanulids</taxon>
        <taxon>Asterales</taxon>
        <taxon>Asteraceae</taxon>
        <taxon>Asteroideae</taxon>
        <taxon>Heliantheae alliance</taxon>
        <taxon>Millerieae</taxon>
        <taxon>Smallanthus</taxon>
    </lineage>
</organism>
<name>A0ACB9B4C6_9ASTR</name>
<dbReference type="EMBL" id="CM042040">
    <property type="protein sequence ID" value="KAI3716937.1"/>
    <property type="molecule type" value="Genomic_DNA"/>
</dbReference>
<reference evidence="2" key="1">
    <citation type="journal article" date="2022" name="Mol. Ecol. Resour.">
        <title>The genomes of chicory, endive, great burdock and yacon provide insights into Asteraceae palaeo-polyploidization history and plant inulin production.</title>
        <authorList>
            <person name="Fan W."/>
            <person name="Wang S."/>
            <person name="Wang H."/>
            <person name="Wang A."/>
            <person name="Jiang F."/>
            <person name="Liu H."/>
            <person name="Zhao H."/>
            <person name="Xu D."/>
            <person name="Zhang Y."/>
        </authorList>
    </citation>
    <scope>NUCLEOTIDE SEQUENCE [LARGE SCALE GENOMIC DNA]</scope>
    <source>
        <strain evidence="2">cv. Yunnan</strain>
    </source>
</reference>
<gene>
    <name evidence="1" type="ORF">L1987_68178</name>
</gene>
<evidence type="ECO:0000313" key="2">
    <source>
        <dbReference type="Proteomes" id="UP001056120"/>
    </source>
</evidence>
<accession>A0ACB9B4C6</accession>
<reference evidence="1 2" key="2">
    <citation type="journal article" date="2022" name="Mol. Ecol. Resour.">
        <title>The genomes of chicory, endive, great burdock and yacon provide insights into Asteraceae paleo-polyploidization history and plant inulin production.</title>
        <authorList>
            <person name="Fan W."/>
            <person name="Wang S."/>
            <person name="Wang H."/>
            <person name="Wang A."/>
            <person name="Jiang F."/>
            <person name="Liu H."/>
            <person name="Zhao H."/>
            <person name="Xu D."/>
            <person name="Zhang Y."/>
        </authorList>
    </citation>
    <scope>NUCLEOTIDE SEQUENCE [LARGE SCALE GENOMIC DNA]</scope>
    <source>
        <strain evidence="2">cv. Yunnan</strain>
        <tissue evidence="1">Leaves</tissue>
    </source>
</reference>
<dbReference type="Proteomes" id="UP001056120">
    <property type="component" value="Linkage Group LG23"/>
</dbReference>
<comment type="caution">
    <text evidence="1">The sequence shown here is derived from an EMBL/GenBank/DDBJ whole genome shotgun (WGS) entry which is preliminary data.</text>
</comment>
<keyword evidence="2" id="KW-1185">Reference proteome</keyword>
<sequence length="97" mass="10738">MLHHLPGLKHLSSNHPVPALTSLQKLGIYTPSEIRLIEADCQIIAQGHILDHLPCLKLFQLLELDRARAQARIGLLFLTIKVFQEAGLEATSKVVAL</sequence>
<proteinExistence type="predicted"/>
<protein>
    <submittedName>
        <fullName evidence="1">Uncharacterized protein</fullName>
    </submittedName>
</protein>
<evidence type="ECO:0000313" key="1">
    <source>
        <dbReference type="EMBL" id="KAI3716937.1"/>
    </source>
</evidence>